<reference evidence="1 2" key="1">
    <citation type="submission" date="2023-05" db="EMBL/GenBank/DDBJ databases">
        <title>Novel species of genus Flectobacillus isolated from stream in China.</title>
        <authorList>
            <person name="Lu H."/>
        </authorList>
    </citation>
    <scope>NUCLEOTIDE SEQUENCE [LARGE SCALE GENOMIC DNA]</scope>
    <source>
        <strain evidence="1 2">DC10W</strain>
    </source>
</reference>
<dbReference type="InterPro" id="IPR010982">
    <property type="entry name" value="Lambda_DNA-bd_dom_sf"/>
</dbReference>
<keyword evidence="2" id="KW-1185">Reference proteome</keyword>
<protein>
    <recommendedName>
        <fullName evidence="3">XRE family transcriptional regulator</fullName>
    </recommendedName>
</protein>
<dbReference type="Gene3D" id="1.10.260.40">
    <property type="entry name" value="lambda repressor-like DNA-binding domains"/>
    <property type="match status" value="1"/>
</dbReference>
<dbReference type="RefSeq" id="WP_283369240.1">
    <property type="nucleotide sequence ID" value="NZ_JASHID010000003.1"/>
</dbReference>
<organism evidence="1 2">
    <name type="scientific">Flectobacillus longus</name>
    <dbReference type="NCBI Taxonomy" id="2984207"/>
    <lineage>
        <taxon>Bacteria</taxon>
        <taxon>Pseudomonadati</taxon>
        <taxon>Bacteroidota</taxon>
        <taxon>Cytophagia</taxon>
        <taxon>Cytophagales</taxon>
        <taxon>Flectobacillaceae</taxon>
        <taxon>Flectobacillus</taxon>
    </lineage>
</organism>
<dbReference type="Proteomes" id="UP001236569">
    <property type="component" value="Unassembled WGS sequence"/>
</dbReference>
<name>A0ABT6YK96_9BACT</name>
<gene>
    <name evidence="1" type="ORF">QM480_06705</name>
</gene>
<sequence>MQNPESQEIHKRFFEAIDELVRQKKLRGKKSFATKYQLNQGNFYKLRNSPEAEFQLCYLSWLSIDFGVSADWLLNGRGGMFYYQKPN</sequence>
<evidence type="ECO:0000313" key="1">
    <source>
        <dbReference type="EMBL" id="MDI9864006.1"/>
    </source>
</evidence>
<dbReference type="EMBL" id="JASHID010000003">
    <property type="protein sequence ID" value="MDI9864006.1"/>
    <property type="molecule type" value="Genomic_DNA"/>
</dbReference>
<accession>A0ABT6YK96</accession>
<comment type="caution">
    <text evidence="1">The sequence shown here is derived from an EMBL/GenBank/DDBJ whole genome shotgun (WGS) entry which is preliminary data.</text>
</comment>
<evidence type="ECO:0000313" key="2">
    <source>
        <dbReference type="Proteomes" id="UP001236569"/>
    </source>
</evidence>
<proteinExistence type="predicted"/>
<evidence type="ECO:0008006" key="3">
    <source>
        <dbReference type="Google" id="ProtNLM"/>
    </source>
</evidence>